<dbReference type="FunFam" id="3.20.20.70:FF:000010">
    <property type="entry name" value="2-isopropylmalate synthase"/>
    <property type="match status" value="1"/>
</dbReference>
<evidence type="ECO:0000256" key="6">
    <source>
        <dbReference type="ARBA" id="ARBA00022605"/>
    </source>
</evidence>
<dbReference type="PANTHER" id="PTHR10277">
    <property type="entry name" value="HOMOCITRATE SYNTHASE-RELATED"/>
    <property type="match status" value="1"/>
</dbReference>
<dbReference type="SMART" id="SM00917">
    <property type="entry name" value="LeuA_dimer"/>
    <property type="match status" value="1"/>
</dbReference>
<evidence type="ECO:0000256" key="8">
    <source>
        <dbReference type="ARBA" id="ARBA00022723"/>
    </source>
</evidence>
<evidence type="ECO:0000256" key="1">
    <source>
        <dbReference type="ARBA" id="ARBA00000064"/>
    </source>
</evidence>
<dbReference type="Pfam" id="PF22617">
    <property type="entry name" value="HCS_D2"/>
    <property type="match status" value="1"/>
</dbReference>
<dbReference type="PROSITE" id="PS50991">
    <property type="entry name" value="PYR_CT"/>
    <property type="match status" value="1"/>
</dbReference>
<keyword evidence="5" id="KW-0432">Leucine biosynthesis</keyword>
<dbReference type="PANTHER" id="PTHR10277:SF9">
    <property type="entry name" value="2-ISOPROPYLMALATE SYNTHASE 1, CHLOROPLASTIC-RELATED"/>
    <property type="match status" value="1"/>
</dbReference>
<dbReference type="FunFam" id="3.30.160.270:FF:000004">
    <property type="entry name" value="2-isopropylmalate synthase B"/>
    <property type="match status" value="1"/>
</dbReference>
<dbReference type="InterPro" id="IPR000891">
    <property type="entry name" value="PYR_CT"/>
</dbReference>
<evidence type="ECO:0000313" key="12">
    <source>
        <dbReference type="Proteomes" id="UP000228380"/>
    </source>
</evidence>
<evidence type="ECO:0000256" key="3">
    <source>
        <dbReference type="ARBA" id="ARBA00009396"/>
    </source>
</evidence>
<dbReference type="Gene3D" id="1.10.238.260">
    <property type="match status" value="1"/>
</dbReference>
<accession>A0A8B7BWM8</accession>
<dbReference type="Gene3D" id="3.20.20.70">
    <property type="entry name" value="Aldolase class I"/>
    <property type="match status" value="1"/>
</dbReference>
<sequence length="631" mass="68197">MAFSLIVSSPKPFSPSSNPNPNISRSHILSNSWLSPPSSRSSVIPHLSGSSFVLLSKPWTRSGATRCSLRSRPEYIPNDIPDPRYVRVFDTTLRDGEQSPGATMTSKEKLVVARQLSRLGVDIIEAGFPASSPDDLDAVRSIAMEVGKQPVSEDGHIPVICGLARCNKKDIDAAWEAVRHAKKPRVHTFIATSEIHMQHKLRKTREEVVRIAREMVAYARSLGCQDIEFSPEDAGRSDRDFLYHVLEEVIKAGATTVNIPDTVGYTLPSEFEKLIADIKANTHGIENVIISTHCQNDLGLATANTLAGAYAGARQLEVTVNGIGERAGNASLEEVVIAMKCRQELMGGLYTGINTKHIVMASKMVAEYTGLHVQPHKAIVGANAFAHESGIHQDGMLKHKNTYEIISPEDIGLSRSNESGIVLGKLSGRHALRSKLLEFGYDINGNELEDVFKRFKEVAEKKKRVSDEDIEALITDEIFQPAVIWSLGELQATCGTLGLSTATVKLIASDGEEKIACSVGTGPVDAAYKAIDSIVQVPAVLREYAMNSVTEGIDAIATTRVVIGGDNNSMAMHALTGESVRRTFSGSGAAMDIVVSSVRAYVSALNKMLGFMSAVKATTESPQGKTSRSSE</sequence>
<dbReference type="GeneID" id="103705082"/>
<evidence type="ECO:0000256" key="7">
    <source>
        <dbReference type="ARBA" id="ARBA00022679"/>
    </source>
</evidence>
<keyword evidence="8" id="KW-0479">Metal-binding</keyword>
<evidence type="ECO:0000256" key="10">
    <source>
        <dbReference type="SAM" id="MobiDB-lite"/>
    </source>
</evidence>
<evidence type="ECO:0000259" key="11">
    <source>
        <dbReference type="PROSITE" id="PS50991"/>
    </source>
</evidence>
<keyword evidence="9" id="KW-0100">Branched-chain amino acid biosynthesis</keyword>
<dbReference type="RefSeq" id="XP_008786904.2">
    <property type="nucleotide sequence ID" value="XM_008788682.4"/>
</dbReference>
<dbReference type="Pfam" id="PF08502">
    <property type="entry name" value="LeuA_dimer"/>
    <property type="match status" value="1"/>
</dbReference>
<dbReference type="HAMAP" id="MF_01025">
    <property type="entry name" value="LeuA_type1"/>
    <property type="match status" value="1"/>
</dbReference>
<reference evidence="12" key="1">
    <citation type="journal article" date="2019" name="Nat. Commun.">
        <title>Genome-wide association mapping of date palm fruit traits.</title>
        <authorList>
            <person name="Hazzouri K.M."/>
            <person name="Gros-Balthazard M."/>
            <person name="Flowers J.M."/>
            <person name="Copetti D."/>
            <person name="Lemansour A."/>
            <person name="Lebrun M."/>
            <person name="Masmoudi K."/>
            <person name="Ferrand S."/>
            <person name="Dhar M.I."/>
            <person name="Fresquez Z.A."/>
            <person name="Rosas U."/>
            <person name="Zhang J."/>
            <person name="Talag J."/>
            <person name="Lee S."/>
            <person name="Kudrna D."/>
            <person name="Powell R.F."/>
            <person name="Leitch I.J."/>
            <person name="Krueger R.R."/>
            <person name="Wing R.A."/>
            <person name="Amiri K.M.A."/>
            <person name="Purugganan M.D."/>
        </authorList>
    </citation>
    <scope>NUCLEOTIDE SEQUENCE [LARGE SCALE GENOMIC DNA]</scope>
    <source>
        <strain evidence="12">cv. Khalas</strain>
    </source>
</reference>
<dbReference type="InterPro" id="IPR013709">
    <property type="entry name" value="2-isopropylmalate_synth_dimer"/>
</dbReference>
<dbReference type="Gene3D" id="3.30.160.270">
    <property type="match status" value="1"/>
</dbReference>
<dbReference type="InterPro" id="IPR036230">
    <property type="entry name" value="LeuA_allosteric_dom_sf"/>
</dbReference>
<dbReference type="InterPro" id="IPR013785">
    <property type="entry name" value="Aldolase_TIM"/>
</dbReference>
<organism evidence="12 13">
    <name type="scientific">Phoenix dactylifera</name>
    <name type="common">Date palm</name>
    <dbReference type="NCBI Taxonomy" id="42345"/>
    <lineage>
        <taxon>Eukaryota</taxon>
        <taxon>Viridiplantae</taxon>
        <taxon>Streptophyta</taxon>
        <taxon>Embryophyta</taxon>
        <taxon>Tracheophyta</taxon>
        <taxon>Spermatophyta</taxon>
        <taxon>Magnoliopsida</taxon>
        <taxon>Liliopsida</taxon>
        <taxon>Arecaceae</taxon>
        <taxon>Coryphoideae</taxon>
        <taxon>Phoeniceae</taxon>
        <taxon>Phoenix</taxon>
    </lineage>
</organism>
<dbReference type="EC" id="2.3.3.13" evidence="4"/>
<name>A0A8B7BWM8_PHODC</name>
<comment type="similarity">
    <text evidence="3">Belongs to the alpha-IPM synthase/homocitrate synthase family. LeuA type 1 subfamily.</text>
</comment>
<dbReference type="FunFam" id="1.10.238.260:FF:000003">
    <property type="entry name" value="2-isopropylmalate synthase 1 chloroplastic"/>
    <property type="match status" value="1"/>
</dbReference>
<dbReference type="Proteomes" id="UP000228380">
    <property type="component" value="Chromosome 12"/>
</dbReference>
<dbReference type="Pfam" id="PF00682">
    <property type="entry name" value="HMGL-like"/>
    <property type="match status" value="1"/>
</dbReference>
<feature type="domain" description="Pyruvate carboxyltransferase" evidence="11">
    <location>
        <begin position="86"/>
        <end position="359"/>
    </location>
</feature>
<dbReference type="GO" id="GO:0009507">
    <property type="term" value="C:chloroplast"/>
    <property type="evidence" value="ECO:0007669"/>
    <property type="project" value="TreeGrafter"/>
</dbReference>
<dbReference type="SUPFAM" id="SSF110921">
    <property type="entry name" value="2-isopropylmalate synthase LeuA, allosteric (dimerisation) domain"/>
    <property type="match status" value="1"/>
</dbReference>
<dbReference type="KEGG" id="pda:103705082"/>
<dbReference type="InterPro" id="IPR050073">
    <property type="entry name" value="2-IPM_HCS-like"/>
</dbReference>
<keyword evidence="6" id="KW-0028">Amino-acid biosynthesis</keyword>
<comment type="pathway">
    <text evidence="2">Amino-acid biosynthesis; L-leucine biosynthesis; L-leucine from 3-methyl-2-oxobutanoate: step 1/4.</text>
</comment>
<keyword evidence="7" id="KW-0808">Transferase</keyword>
<dbReference type="AlphaFoldDB" id="A0A8B7BWM8"/>
<dbReference type="InterPro" id="IPR054691">
    <property type="entry name" value="LeuA/HCS_post-cat"/>
</dbReference>
<comment type="catalytic activity">
    <reaction evidence="1">
        <text>3-methyl-2-oxobutanoate + acetyl-CoA + H2O = (2S)-2-isopropylmalate + CoA + H(+)</text>
        <dbReference type="Rhea" id="RHEA:21524"/>
        <dbReference type="ChEBI" id="CHEBI:1178"/>
        <dbReference type="ChEBI" id="CHEBI:11851"/>
        <dbReference type="ChEBI" id="CHEBI:15377"/>
        <dbReference type="ChEBI" id="CHEBI:15378"/>
        <dbReference type="ChEBI" id="CHEBI:57287"/>
        <dbReference type="ChEBI" id="CHEBI:57288"/>
        <dbReference type="EC" id="2.3.3.13"/>
    </reaction>
</comment>
<dbReference type="OrthoDB" id="2015253at2759"/>
<dbReference type="GO" id="GO:0003852">
    <property type="term" value="F:2-isopropylmalate synthase activity"/>
    <property type="evidence" value="ECO:0007669"/>
    <property type="project" value="UniProtKB-EC"/>
</dbReference>
<dbReference type="GO" id="GO:0009098">
    <property type="term" value="P:L-leucine biosynthetic process"/>
    <property type="evidence" value="ECO:0007669"/>
    <property type="project" value="UniProtKB-UniPathway"/>
</dbReference>
<reference evidence="13" key="2">
    <citation type="submission" date="2025-08" db="UniProtKB">
        <authorList>
            <consortium name="RefSeq"/>
        </authorList>
    </citation>
    <scope>IDENTIFICATION</scope>
    <source>
        <tissue evidence="13">Young leaves</tissue>
    </source>
</reference>
<dbReference type="InterPro" id="IPR002034">
    <property type="entry name" value="AIPM/Hcit_synth_CS"/>
</dbReference>
<proteinExistence type="inferred from homology"/>
<dbReference type="GO" id="GO:0046872">
    <property type="term" value="F:metal ion binding"/>
    <property type="evidence" value="ECO:0007669"/>
    <property type="project" value="UniProtKB-KW"/>
</dbReference>
<dbReference type="NCBIfam" id="NF002086">
    <property type="entry name" value="PRK00915.1-3"/>
    <property type="match status" value="1"/>
</dbReference>
<dbReference type="SUPFAM" id="SSF51569">
    <property type="entry name" value="Aldolase"/>
    <property type="match status" value="1"/>
</dbReference>
<dbReference type="UniPathway" id="UPA00048">
    <property type="reaction ID" value="UER00070"/>
</dbReference>
<protein>
    <recommendedName>
        <fullName evidence="4">2-isopropylmalate synthase</fullName>
        <ecNumber evidence="4">2.3.3.13</ecNumber>
    </recommendedName>
</protein>
<evidence type="ECO:0000256" key="5">
    <source>
        <dbReference type="ARBA" id="ARBA00022430"/>
    </source>
</evidence>
<feature type="region of interest" description="Disordered" evidence="10">
    <location>
        <begin position="1"/>
        <end position="20"/>
    </location>
</feature>
<evidence type="ECO:0000256" key="2">
    <source>
        <dbReference type="ARBA" id="ARBA00004689"/>
    </source>
</evidence>
<keyword evidence="12" id="KW-1185">Reference proteome</keyword>
<evidence type="ECO:0000256" key="4">
    <source>
        <dbReference type="ARBA" id="ARBA00012973"/>
    </source>
</evidence>
<evidence type="ECO:0000256" key="9">
    <source>
        <dbReference type="ARBA" id="ARBA00023304"/>
    </source>
</evidence>
<dbReference type="NCBIfam" id="TIGR00973">
    <property type="entry name" value="leuA_bact"/>
    <property type="match status" value="1"/>
</dbReference>
<dbReference type="InterPro" id="IPR005671">
    <property type="entry name" value="LeuA_bact_synth"/>
</dbReference>
<dbReference type="CDD" id="cd07940">
    <property type="entry name" value="DRE_TIM_IPMS"/>
    <property type="match status" value="1"/>
</dbReference>
<feature type="compositionally biased region" description="Low complexity" evidence="10">
    <location>
        <begin position="8"/>
        <end position="20"/>
    </location>
</feature>
<dbReference type="PROSITE" id="PS00815">
    <property type="entry name" value="AIPM_HOMOCIT_SYNTH_1"/>
    <property type="match status" value="1"/>
</dbReference>
<gene>
    <name evidence="13" type="primary">LOC103705082</name>
</gene>
<evidence type="ECO:0000313" key="13">
    <source>
        <dbReference type="RefSeq" id="XP_008786904.2"/>
    </source>
</evidence>